<dbReference type="SUPFAM" id="SSF48452">
    <property type="entry name" value="TPR-like"/>
    <property type="match status" value="1"/>
</dbReference>
<dbReference type="PROSITE" id="PS51257">
    <property type="entry name" value="PROKAR_LIPOPROTEIN"/>
    <property type="match status" value="1"/>
</dbReference>
<evidence type="ECO:0000313" key="3">
    <source>
        <dbReference type="EMBL" id="PUA44686.1"/>
    </source>
</evidence>
<evidence type="ECO:0000256" key="1">
    <source>
        <dbReference type="PROSITE-ProRule" id="PRU00339"/>
    </source>
</evidence>
<evidence type="ECO:0000256" key="2">
    <source>
        <dbReference type="SAM" id="MobiDB-lite"/>
    </source>
</evidence>
<dbReference type="InterPro" id="IPR019734">
    <property type="entry name" value="TPR_rpt"/>
</dbReference>
<dbReference type="EMBL" id="PYJM01000003">
    <property type="protein sequence ID" value="PUA44686.1"/>
    <property type="molecule type" value="Genomic_DNA"/>
</dbReference>
<dbReference type="Proteomes" id="UP000244178">
    <property type="component" value="Unassembled WGS sequence"/>
</dbReference>
<evidence type="ECO:0000313" key="4">
    <source>
        <dbReference type="Proteomes" id="UP000244178"/>
    </source>
</evidence>
<gene>
    <name evidence="3" type="ORF">C5U62_14950</name>
</gene>
<dbReference type="RefSeq" id="WP_108545024.1">
    <property type="nucleotide sequence ID" value="NZ_PYJM01000003.1"/>
</dbReference>
<protein>
    <submittedName>
        <fullName evidence="3">Uncharacterized protein</fullName>
    </submittedName>
</protein>
<name>A0A2T6GKJ1_9PSED</name>
<feature type="region of interest" description="Disordered" evidence="2">
    <location>
        <begin position="262"/>
        <end position="281"/>
    </location>
</feature>
<dbReference type="AlphaFoldDB" id="A0A2T6GKJ1"/>
<dbReference type="InterPro" id="IPR011990">
    <property type="entry name" value="TPR-like_helical_dom_sf"/>
</dbReference>
<comment type="caution">
    <text evidence="3">The sequence shown here is derived from an EMBL/GenBank/DDBJ whole genome shotgun (WGS) entry which is preliminary data.</text>
</comment>
<dbReference type="Gene3D" id="1.25.40.10">
    <property type="entry name" value="Tetratricopeptide repeat domain"/>
    <property type="match status" value="1"/>
</dbReference>
<feature type="repeat" description="TPR" evidence="1">
    <location>
        <begin position="211"/>
        <end position="244"/>
    </location>
</feature>
<proteinExistence type="predicted"/>
<accession>A0A2T6GKJ1</accession>
<organism evidence="3 4">
    <name type="scientific">Pseudomonas protegens</name>
    <dbReference type="NCBI Taxonomy" id="380021"/>
    <lineage>
        <taxon>Bacteria</taxon>
        <taxon>Pseudomonadati</taxon>
        <taxon>Pseudomonadota</taxon>
        <taxon>Gammaproteobacteria</taxon>
        <taxon>Pseudomonadales</taxon>
        <taxon>Pseudomonadaceae</taxon>
        <taxon>Pseudomonas</taxon>
    </lineage>
</organism>
<sequence>MASRALTSIALGAVTLLAGCSAFRSYDNELQETNQQLRAGNLDAALILLEKNNKGEDKDLLYYFEKGELLRAKGDLNGSQAAWGHADQVVASWEDSVKLDTDKYLAQFGSFLVNDKVRRYEGYDYEKVMLTTQMAMNLLAGNDFDGARMAIKKTHEREAVIAELRDKEYLKREDEAEKQGVKTEYKDLKGYPVEALDAPDVVNLKNSYQSAFSHYLAGFVYEALGEKDLAAPGYRKAAELRPNTPLLEQALLNLDAPVEPVKVETPSKSSTKSKRKAAAKAPAKAPAVPALAEDESDVLIVVQSGLAPARDSVRIPLPLPINGNLVITPLSFPVIKPDNSTQTLAQIGIDGQPQNLTLLNSTTAMSRRALRDDMPGIILRTTVRAVTRGVAQKNLNEVNPLAGLAVGLASAVTEGADTRTWRTLPDNTQVARLRLKRGEHRLNLANAQGGTQVQVKVDQRYQVIALRVVGNQVFSSGLAAQVIPNNAGQNMASNQRP</sequence>
<keyword evidence="1" id="KW-0802">TPR repeat</keyword>
<dbReference type="PROSITE" id="PS50005">
    <property type="entry name" value="TPR"/>
    <property type="match status" value="1"/>
</dbReference>
<reference evidence="3 4" key="1">
    <citation type="submission" date="2018-03" db="EMBL/GenBank/DDBJ databases">
        <title>Draft genome sequence of the plant growth promoting rhizobacterium Pseudomonas protegens strain BNJ-SS-45 isolated from wheat (Triticum aestivum) rhizosphere.</title>
        <authorList>
            <person name="Bajpai A."/>
            <person name="Shende K."/>
            <person name="Meena N."/>
            <person name="Upadhyayula S.R."/>
            <person name="Suravajhala P."/>
            <person name="Medicherla K.M."/>
            <person name="Johri B.N."/>
        </authorList>
    </citation>
    <scope>NUCLEOTIDE SEQUENCE [LARGE SCALE GENOMIC DNA]</scope>
    <source>
        <strain evidence="3 4">BNJ-SS-45</strain>
    </source>
</reference>